<feature type="transmembrane region" description="Helical" evidence="8">
    <location>
        <begin position="51"/>
        <end position="69"/>
    </location>
</feature>
<evidence type="ECO:0000313" key="10">
    <source>
        <dbReference type="Proteomes" id="UP000654993"/>
    </source>
</evidence>
<feature type="transmembrane region" description="Helical" evidence="8">
    <location>
        <begin position="6"/>
        <end position="30"/>
    </location>
</feature>
<keyword evidence="5 8" id="KW-1133">Transmembrane helix</keyword>
<dbReference type="AlphaFoldDB" id="A0A916VF63"/>
<evidence type="ECO:0000256" key="2">
    <source>
        <dbReference type="ARBA" id="ARBA00022475"/>
    </source>
</evidence>
<comment type="similarity">
    <text evidence="1">Belongs to the Lgt family.</text>
</comment>
<reference evidence="9" key="2">
    <citation type="journal article" date="2021" name="Data Brief">
        <title>Draft genome sequence data of the facultative, thermophilic, xylanolytic bacterium Paenibacillus sp. strain DA-C8.</title>
        <authorList>
            <person name="Chhe C."/>
            <person name="Uke A."/>
            <person name="Baramee S."/>
            <person name="Ungkulpasvich U."/>
            <person name="Tachaapaikoon C."/>
            <person name="Pason P."/>
            <person name="Waeonukul R."/>
            <person name="Ratanakhanokchai K."/>
            <person name="Kosugi A."/>
        </authorList>
    </citation>
    <scope>NUCLEOTIDE SEQUENCE</scope>
    <source>
        <strain evidence="9">DA-C8</strain>
    </source>
</reference>
<feature type="transmembrane region" description="Helical" evidence="8">
    <location>
        <begin position="81"/>
        <end position="104"/>
    </location>
</feature>
<evidence type="ECO:0000256" key="3">
    <source>
        <dbReference type="ARBA" id="ARBA00022679"/>
    </source>
</evidence>
<dbReference type="GO" id="GO:0008961">
    <property type="term" value="F:phosphatidylglycerol-prolipoprotein diacylglyceryl transferase activity"/>
    <property type="evidence" value="ECO:0007669"/>
    <property type="project" value="InterPro"/>
</dbReference>
<evidence type="ECO:0008006" key="11">
    <source>
        <dbReference type="Google" id="ProtNLM"/>
    </source>
</evidence>
<dbReference type="PANTHER" id="PTHR30589">
    <property type="entry name" value="PROLIPOPROTEIN DIACYLGLYCERYL TRANSFERASE"/>
    <property type="match status" value="1"/>
</dbReference>
<feature type="region of interest" description="Disordered" evidence="7">
    <location>
        <begin position="250"/>
        <end position="300"/>
    </location>
</feature>
<protein>
    <recommendedName>
        <fullName evidence="11">Prolipoprotein diacylglyceryl transferase</fullName>
    </recommendedName>
</protein>
<keyword evidence="2" id="KW-1003">Cell membrane</keyword>
<dbReference type="GO" id="GO:0042158">
    <property type="term" value="P:lipoprotein biosynthetic process"/>
    <property type="evidence" value="ECO:0007669"/>
    <property type="project" value="InterPro"/>
</dbReference>
<organism evidence="9 10">
    <name type="scientific">Insulibacter thermoxylanivorax</name>
    <dbReference type="NCBI Taxonomy" id="2749268"/>
    <lineage>
        <taxon>Bacteria</taxon>
        <taxon>Bacillati</taxon>
        <taxon>Bacillota</taxon>
        <taxon>Bacilli</taxon>
        <taxon>Bacillales</taxon>
        <taxon>Paenibacillaceae</taxon>
        <taxon>Insulibacter</taxon>
    </lineage>
</organism>
<comment type="caution">
    <text evidence="9">The sequence shown here is derived from an EMBL/GenBank/DDBJ whole genome shotgun (WGS) entry which is preliminary data.</text>
</comment>
<feature type="compositionally biased region" description="Basic and acidic residues" evidence="7">
    <location>
        <begin position="250"/>
        <end position="259"/>
    </location>
</feature>
<feature type="transmembrane region" description="Helical" evidence="8">
    <location>
        <begin position="116"/>
        <end position="137"/>
    </location>
</feature>
<dbReference type="Proteomes" id="UP000654993">
    <property type="component" value="Unassembled WGS sequence"/>
</dbReference>
<feature type="transmembrane region" description="Helical" evidence="8">
    <location>
        <begin position="157"/>
        <end position="174"/>
    </location>
</feature>
<keyword evidence="6 8" id="KW-0472">Membrane</keyword>
<evidence type="ECO:0000256" key="6">
    <source>
        <dbReference type="ARBA" id="ARBA00023136"/>
    </source>
</evidence>
<dbReference type="GO" id="GO:0005886">
    <property type="term" value="C:plasma membrane"/>
    <property type="evidence" value="ECO:0007669"/>
    <property type="project" value="InterPro"/>
</dbReference>
<evidence type="ECO:0000256" key="5">
    <source>
        <dbReference type="ARBA" id="ARBA00022989"/>
    </source>
</evidence>
<feature type="transmembrane region" description="Helical" evidence="8">
    <location>
        <begin position="186"/>
        <end position="204"/>
    </location>
</feature>
<evidence type="ECO:0000256" key="4">
    <source>
        <dbReference type="ARBA" id="ARBA00022692"/>
    </source>
</evidence>
<keyword evidence="3" id="KW-0808">Transferase</keyword>
<keyword evidence="4 8" id="KW-0812">Transmembrane</keyword>
<feature type="compositionally biased region" description="Basic and acidic residues" evidence="7">
    <location>
        <begin position="267"/>
        <end position="300"/>
    </location>
</feature>
<feature type="transmembrane region" description="Helical" evidence="8">
    <location>
        <begin position="210"/>
        <end position="234"/>
    </location>
</feature>
<accession>A0A916VF63</accession>
<name>A0A916VF63_9BACL</name>
<sequence length="300" mass="33916">MPEIIQLWSFLIQMKLLVLILSIAASYFVIRWRLVRLKAEEKTIRKLLDHFISAAIIAILVWKFTPILQSPSLLWTRPFSVLKYTGGTLGVFLGIAAGLIYYIWSTRKIGALALDALALGAVVTWGIYRLMFWEYGITTEMPWGIALSDGYYRYHPVNIYAALIALALVLYAQYATRSGRWGTGTIARDLLAGLGLGWFVISFFERGEVYLLLTLNQWVQLLLIAVGMALPYVVRRAGLIQKAPAEHTNGGKEMMDMVKETSNSSVEQRKQAQENRQEGREYKAPNQIDKKLDGPNRPAE</sequence>
<dbReference type="InterPro" id="IPR001640">
    <property type="entry name" value="Lgt"/>
</dbReference>
<dbReference type="EMBL" id="BMAQ01000009">
    <property type="protein sequence ID" value="GFR37972.1"/>
    <property type="molecule type" value="Genomic_DNA"/>
</dbReference>
<evidence type="ECO:0000256" key="7">
    <source>
        <dbReference type="SAM" id="MobiDB-lite"/>
    </source>
</evidence>
<dbReference type="RefSeq" id="WP_200966323.1">
    <property type="nucleotide sequence ID" value="NZ_BMAQ01000009.1"/>
</dbReference>
<evidence type="ECO:0000256" key="8">
    <source>
        <dbReference type="SAM" id="Phobius"/>
    </source>
</evidence>
<evidence type="ECO:0000256" key="1">
    <source>
        <dbReference type="ARBA" id="ARBA00007150"/>
    </source>
</evidence>
<dbReference type="PANTHER" id="PTHR30589:SF0">
    <property type="entry name" value="PHOSPHATIDYLGLYCEROL--PROLIPOPROTEIN DIACYLGLYCERYL TRANSFERASE"/>
    <property type="match status" value="1"/>
</dbReference>
<evidence type="ECO:0000313" key="9">
    <source>
        <dbReference type="EMBL" id="GFR37972.1"/>
    </source>
</evidence>
<proteinExistence type="inferred from homology"/>
<reference evidence="9" key="1">
    <citation type="submission" date="2020-08" db="EMBL/GenBank/DDBJ databases">
        <authorList>
            <person name="Uke A."/>
            <person name="Chhe C."/>
            <person name="Baramee S."/>
            <person name="Kosugi A."/>
        </authorList>
    </citation>
    <scope>NUCLEOTIDE SEQUENCE</scope>
    <source>
        <strain evidence="9">DA-C8</strain>
    </source>
</reference>
<gene>
    <name evidence="9" type="ORF">PRECH8_12680</name>
</gene>
<keyword evidence="10" id="KW-1185">Reference proteome</keyword>